<evidence type="ECO:0000313" key="2">
    <source>
        <dbReference type="Proteomes" id="UP001596174"/>
    </source>
</evidence>
<protein>
    <submittedName>
        <fullName evidence="1">Uncharacterized protein</fullName>
    </submittedName>
</protein>
<comment type="caution">
    <text evidence="1">The sequence shown here is derived from an EMBL/GenBank/DDBJ whole genome shotgun (WGS) entry which is preliminary data.</text>
</comment>
<evidence type="ECO:0000313" key="1">
    <source>
        <dbReference type="EMBL" id="MFC5907620.1"/>
    </source>
</evidence>
<name>A0ABW1FYN5_9ACTN</name>
<accession>A0ABW1FYN5</accession>
<organism evidence="1 2">
    <name type="scientific">Streptacidiphilus monticola</name>
    <dbReference type="NCBI Taxonomy" id="2161674"/>
    <lineage>
        <taxon>Bacteria</taxon>
        <taxon>Bacillati</taxon>
        <taxon>Actinomycetota</taxon>
        <taxon>Actinomycetes</taxon>
        <taxon>Kitasatosporales</taxon>
        <taxon>Streptomycetaceae</taxon>
        <taxon>Streptacidiphilus</taxon>
    </lineage>
</organism>
<keyword evidence="2" id="KW-1185">Reference proteome</keyword>
<proteinExistence type="predicted"/>
<dbReference type="Proteomes" id="UP001596174">
    <property type="component" value="Unassembled WGS sequence"/>
</dbReference>
<sequence length="50" mass="5794">MSRDGKHEIVFDDLLEQATSDDTDAGWGEREAPVRDLDWYLRETPPHHGE</sequence>
<gene>
    <name evidence="1" type="ORF">ACFP3V_10350</name>
</gene>
<reference evidence="2" key="1">
    <citation type="journal article" date="2019" name="Int. J. Syst. Evol. Microbiol.">
        <title>The Global Catalogue of Microorganisms (GCM) 10K type strain sequencing project: providing services to taxonomists for standard genome sequencing and annotation.</title>
        <authorList>
            <consortium name="The Broad Institute Genomics Platform"/>
            <consortium name="The Broad Institute Genome Sequencing Center for Infectious Disease"/>
            <person name="Wu L."/>
            <person name="Ma J."/>
        </authorList>
    </citation>
    <scope>NUCLEOTIDE SEQUENCE [LARGE SCALE GENOMIC DNA]</scope>
    <source>
        <strain evidence="2">JCM 4816</strain>
    </source>
</reference>
<dbReference type="RefSeq" id="WP_380582223.1">
    <property type="nucleotide sequence ID" value="NZ_JBHSQJ010000036.1"/>
</dbReference>
<dbReference type="EMBL" id="JBHSQJ010000036">
    <property type="protein sequence ID" value="MFC5907620.1"/>
    <property type="molecule type" value="Genomic_DNA"/>
</dbReference>